<comment type="caution">
    <text evidence="9">The sequence shown here is derived from an EMBL/GenBank/DDBJ whole genome shotgun (WGS) entry which is preliminary data.</text>
</comment>
<dbReference type="InterPro" id="IPR004099">
    <property type="entry name" value="Pyr_nucl-diS_OxRdtase_dimer"/>
</dbReference>
<dbReference type="Pfam" id="PF02852">
    <property type="entry name" value="Pyr_redox_dim"/>
    <property type="match status" value="1"/>
</dbReference>
<keyword evidence="6" id="KW-0520">NAD</keyword>
<dbReference type="SUPFAM" id="SSF55424">
    <property type="entry name" value="FAD/NAD-linked reductases, dimerisation (C-terminal) domain"/>
    <property type="match status" value="1"/>
</dbReference>
<keyword evidence="5" id="KW-0560">Oxidoreductase</keyword>
<dbReference type="InterPro" id="IPR036188">
    <property type="entry name" value="FAD/NAD-bd_sf"/>
</dbReference>
<dbReference type="PANTHER" id="PTHR22912">
    <property type="entry name" value="DISULFIDE OXIDOREDUCTASE"/>
    <property type="match status" value="1"/>
</dbReference>
<protein>
    <submittedName>
        <fullName evidence="9">Dihydrolipoamide dehydrogenase</fullName>
    </submittedName>
</protein>
<feature type="non-terminal residue" evidence="9">
    <location>
        <position position="1"/>
    </location>
</feature>
<dbReference type="FunFam" id="3.30.390.30:FF:000001">
    <property type="entry name" value="Dihydrolipoyl dehydrogenase"/>
    <property type="match status" value="1"/>
</dbReference>
<dbReference type="Gene3D" id="3.50.50.60">
    <property type="entry name" value="FAD/NAD(P)-binding domain"/>
    <property type="match status" value="1"/>
</dbReference>
<keyword evidence="4" id="KW-0274">FAD</keyword>
<dbReference type="PRINTS" id="PR00368">
    <property type="entry name" value="FADPNR"/>
</dbReference>
<dbReference type="InterPro" id="IPR050151">
    <property type="entry name" value="Class-I_Pyr_Nuc-Dis_Oxidored"/>
</dbReference>
<reference evidence="9" key="1">
    <citation type="submission" date="2013-08" db="EMBL/GenBank/DDBJ databases">
        <authorList>
            <person name="Mendez C."/>
            <person name="Richter M."/>
            <person name="Ferrer M."/>
            <person name="Sanchez J."/>
        </authorList>
    </citation>
    <scope>NUCLEOTIDE SEQUENCE</scope>
</reference>
<comment type="cofactor">
    <cofactor evidence="1">
        <name>FAD</name>
        <dbReference type="ChEBI" id="CHEBI:57692"/>
    </cofactor>
</comment>
<sequence length="169" mass="17667">LHLESGETLEAEMVLTATGVQANIENLGLDELGIEVERGAIKVDPHLRTNVPGIYAIGDVIGPPLLAHAASAEGVIAVETAAGREVEPLDKELVPRCTYCQPQVASSGITEEQAKERGYQVRVGKFPFSANGKAIAMGDTVGFVKTVVDAATGKLLGTHAIGPEVTELL</sequence>
<dbReference type="EMBL" id="AUZZ01004315">
    <property type="protein sequence ID" value="EQD54092.1"/>
    <property type="molecule type" value="Genomic_DNA"/>
</dbReference>
<keyword evidence="3" id="KW-0285">Flavoprotein</keyword>
<dbReference type="GO" id="GO:0004148">
    <property type="term" value="F:dihydrolipoyl dehydrogenase (NADH) activity"/>
    <property type="evidence" value="ECO:0007669"/>
    <property type="project" value="TreeGrafter"/>
</dbReference>
<feature type="domain" description="Pyridine nucleotide-disulphide oxidoreductase dimerisation" evidence="7">
    <location>
        <begin position="94"/>
        <end position="168"/>
    </location>
</feature>
<evidence type="ECO:0000256" key="6">
    <source>
        <dbReference type="ARBA" id="ARBA00023027"/>
    </source>
</evidence>
<dbReference type="PRINTS" id="PR00411">
    <property type="entry name" value="PNDRDTASEI"/>
</dbReference>
<accession>T1AAR1</accession>
<reference evidence="9" key="2">
    <citation type="journal article" date="2014" name="ISME J.">
        <title>Microbial stratification in low pH oxic and suboxic macroscopic growths along an acid mine drainage.</title>
        <authorList>
            <person name="Mendez-Garcia C."/>
            <person name="Mesa V."/>
            <person name="Sprenger R.R."/>
            <person name="Richter M."/>
            <person name="Diez M.S."/>
            <person name="Solano J."/>
            <person name="Bargiela R."/>
            <person name="Golyshina O.V."/>
            <person name="Manteca A."/>
            <person name="Ramos J.L."/>
            <person name="Gallego J.R."/>
            <person name="Llorente I."/>
            <person name="Martins Dos Santos V.A."/>
            <person name="Jensen O.N."/>
            <person name="Pelaez A.I."/>
            <person name="Sanchez J."/>
            <person name="Ferrer M."/>
        </authorList>
    </citation>
    <scope>NUCLEOTIDE SEQUENCE</scope>
</reference>
<evidence type="ECO:0000259" key="7">
    <source>
        <dbReference type="Pfam" id="PF02852"/>
    </source>
</evidence>
<dbReference type="GO" id="GO:0050660">
    <property type="term" value="F:flavin adenine dinucleotide binding"/>
    <property type="evidence" value="ECO:0007669"/>
    <property type="project" value="TreeGrafter"/>
</dbReference>
<gene>
    <name evidence="9" type="ORF">B2A_06133</name>
</gene>
<feature type="non-terminal residue" evidence="9">
    <location>
        <position position="169"/>
    </location>
</feature>
<evidence type="ECO:0000256" key="3">
    <source>
        <dbReference type="ARBA" id="ARBA00022630"/>
    </source>
</evidence>
<evidence type="ECO:0000256" key="2">
    <source>
        <dbReference type="ARBA" id="ARBA00007532"/>
    </source>
</evidence>
<proteinExistence type="inferred from homology"/>
<evidence type="ECO:0000259" key="8">
    <source>
        <dbReference type="Pfam" id="PF07992"/>
    </source>
</evidence>
<evidence type="ECO:0000313" key="9">
    <source>
        <dbReference type="EMBL" id="EQD54092.1"/>
    </source>
</evidence>
<evidence type="ECO:0000256" key="1">
    <source>
        <dbReference type="ARBA" id="ARBA00001974"/>
    </source>
</evidence>
<organism evidence="9">
    <name type="scientific">mine drainage metagenome</name>
    <dbReference type="NCBI Taxonomy" id="410659"/>
    <lineage>
        <taxon>unclassified sequences</taxon>
        <taxon>metagenomes</taxon>
        <taxon>ecological metagenomes</taxon>
    </lineage>
</organism>
<dbReference type="GO" id="GO:0006103">
    <property type="term" value="P:2-oxoglutarate metabolic process"/>
    <property type="evidence" value="ECO:0007669"/>
    <property type="project" value="TreeGrafter"/>
</dbReference>
<dbReference type="Gene3D" id="3.30.390.30">
    <property type="match status" value="1"/>
</dbReference>
<dbReference type="AlphaFoldDB" id="T1AAR1"/>
<evidence type="ECO:0000256" key="5">
    <source>
        <dbReference type="ARBA" id="ARBA00023002"/>
    </source>
</evidence>
<dbReference type="Pfam" id="PF07992">
    <property type="entry name" value="Pyr_redox_2"/>
    <property type="match status" value="1"/>
</dbReference>
<dbReference type="InterPro" id="IPR016156">
    <property type="entry name" value="FAD/NAD-linked_Rdtase_dimer_sf"/>
</dbReference>
<evidence type="ECO:0000256" key="4">
    <source>
        <dbReference type="ARBA" id="ARBA00022827"/>
    </source>
</evidence>
<comment type="similarity">
    <text evidence="2">Belongs to the class-I pyridine nucleotide-disulfide oxidoreductase family.</text>
</comment>
<name>T1AAR1_9ZZZZ</name>
<dbReference type="SUPFAM" id="SSF51905">
    <property type="entry name" value="FAD/NAD(P)-binding domain"/>
    <property type="match status" value="1"/>
</dbReference>
<dbReference type="InterPro" id="IPR023753">
    <property type="entry name" value="FAD/NAD-binding_dom"/>
</dbReference>
<feature type="domain" description="FAD/NAD(P)-binding" evidence="8">
    <location>
        <begin position="2"/>
        <end position="74"/>
    </location>
</feature>
<dbReference type="PANTHER" id="PTHR22912:SF217">
    <property type="entry name" value="DIHYDROLIPOYL DEHYDROGENASE"/>
    <property type="match status" value="1"/>
</dbReference>